<protein>
    <submittedName>
        <fullName evidence="2">Uncharacterized protein</fullName>
    </submittedName>
</protein>
<organism evidence="2 3">
    <name type="scientific">Candidatus Hydrogenisulfobacillus filiaventi</name>
    <dbReference type="NCBI Taxonomy" id="2707344"/>
    <lineage>
        <taxon>Bacteria</taxon>
        <taxon>Bacillati</taxon>
        <taxon>Bacillota</taxon>
        <taxon>Clostridia</taxon>
        <taxon>Eubacteriales</taxon>
        <taxon>Clostridiales Family XVII. Incertae Sedis</taxon>
        <taxon>Candidatus Hydrogenisulfobacillus</taxon>
    </lineage>
</organism>
<dbReference type="PANTHER" id="PTHR32063:SF77">
    <property type="entry name" value="ACR FAMILY TRANSPORT PROTEIN"/>
    <property type="match status" value="1"/>
</dbReference>
<reference evidence="2 3" key="1">
    <citation type="submission" date="2020-02" db="EMBL/GenBank/DDBJ databases">
        <authorList>
            <person name="Hogendoorn C."/>
        </authorList>
    </citation>
    <scope>NUCLEOTIDE SEQUENCE [LARGE SCALE GENOMIC DNA]</scope>
    <source>
        <strain evidence="2">R501</strain>
    </source>
</reference>
<feature type="transmembrane region" description="Helical" evidence="1">
    <location>
        <begin position="31"/>
        <end position="55"/>
    </location>
</feature>
<sequence length="129" mass="13683">MVNTTIVLLAIPVSLLSTFAVMYFLGFSLDLISLLALSLVIGILVDDSIVVLENIHRHRSLGKDPATAAYDGRMEIGAAAVAITLTDGVVYAPVTFVGGNVGQLFREFGLTIVAATLFSLLVSYTPTPR</sequence>
<keyword evidence="1" id="KW-0472">Membrane</keyword>
<dbReference type="GO" id="GO:0042910">
    <property type="term" value="F:xenobiotic transmembrane transporter activity"/>
    <property type="evidence" value="ECO:0007669"/>
    <property type="project" value="TreeGrafter"/>
</dbReference>
<dbReference type="AlphaFoldDB" id="A0A6F8ZFW8"/>
<dbReference type="Pfam" id="PF00873">
    <property type="entry name" value="ACR_tran"/>
    <property type="match status" value="1"/>
</dbReference>
<keyword evidence="1" id="KW-0812">Transmembrane</keyword>
<evidence type="ECO:0000256" key="1">
    <source>
        <dbReference type="SAM" id="Phobius"/>
    </source>
</evidence>
<dbReference type="SUPFAM" id="SSF82866">
    <property type="entry name" value="Multidrug efflux transporter AcrB transmembrane domain"/>
    <property type="match status" value="1"/>
</dbReference>
<keyword evidence="1" id="KW-1133">Transmembrane helix</keyword>
<proteinExistence type="predicted"/>
<dbReference type="PRINTS" id="PR00702">
    <property type="entry name" value="ACRIFLAVINRP"/>
</dbReference>
<feature type="transmembrane region" description="Helical" evidence="1">
    <location>
        <begin position="7"/>
        <end position="25"/>
    </location>
</feature>
<dbReference type="InterPro" id="IPR001036">
    <property type="entry name" value="Acrflvin-R"/>
</dbReference>
<evidence type="ECO:0000313" key="2">
    <source>
        <dbReference type="EMBL" id="CAB1128597.1"/>
    </source>
</evidence>
<dbReference type="Gene3D" id="1.20.1640.10">
    <property type="entry name" value="Multidrug efflux transporter AcrB transmembrane domain"/>
    <property type="match status" value="1"/>
</dbReference>
<feature type="transmembrane region" description="Helical" evidence="1">
    <location>
        <begin position="76"/>
        <end position="96"/>
    </location>
</feature>
<dbReference type="PANTHER" id="PTHR32063">
    <property type="match status" value="1"/>
</dbReference>
<dbReference type="GO" id="GO:0005886">
    <property type="term" value="C:plasma membrane"/>
    <property type="evidence" value="ECO:0007669"/>
    <property type="project" value="TreeGrafter"/>
</dbReference>
<evidence type="ECO:0000313" key="3">
    <source>
        <dbReference type="Proteomes" id="UP000503399"/>
    </source>
</evidence>
<dbReference type="KEGG" id="hfv:R50_1091"/>
<name>A0A6F8ZFW8_9FIRM</name>
<dbReference type="Proteomes" id="UP000503399">
    <property type="component" value="Chromosome"/>
</dbReference>
<gene>
    <name evidence="2" type="ORF">R50_1091</name>
</gene>
<accession>A0A6F8ZFW8</accession>
<keyword evidence="3" id="KW-1185">Reference proteome</keyword>
<dbReference type="EMBL" id="LR778114">
    <property type="protein sequence ID" value="CAB1128597.1"/>
    <property type="molecule type" value="Genomic_DNA"/>
</dbReference>
<feature type="transmembrane region" description="Helical" evidence="1">
    <location>
        <begin position="108"/>
        <end position="125"/>
    </location>
</feature>